<dbReference type="SUPFAM" id="SSF50447">
    <property type="entry name" value="Translation proteins"/>
    <property type="match status" value="1"/>
</dbReference>
<feature type="compositionally biased region" description="Low complexity" evidence="16">
    <location>
        <begin position="367"/>
        <end position="386"/>
    </location>
</feature>
<evidence type="ECO:0000256" key="13">
    <source>
        <dbReference type="ARBA" id="ARBA00069727"/>
    </source>
</evidence>
<feature type="compositionally biased region" description="Basic residues" evidence="16">
    <location>
        <begin position="284"/>
        <end position="294"/>
    </location>
</feature>
<evidence type="ECO:0000256" key="14">
    <source>
        <dbReference type="ARBA" id="ARBA00072223"/>
    </source>
</evidence>
<feature type="region of interest" description="Disordered" evidence="16">
    <location>
        <begin position="119"/>
        <end position="163"/>
    </location>
</feature>
<keyword evidence="7" id="KW-0547">Nucleotide-binding</keyword>
<comment type="caution">
    <text evidence="18">The sequence shown here is derived from an EMBL/GenBank/DDBJ whole genome shotgun (WGS) entry which is preliminary data.</text>
</comment>
<feature type="compositionally biased region" description="Basic and acidic residues" evidence="16">
    <location>
        <begin position="509"/>
        <end position="589"/>
    </location>
</feature>
<dbReference type="NCBIfam" id="TIGR00231">
    <property type="entry name" value="small_GTP"/>
    <property type="match status" value="1"/>
</dbReference>
<evidence type="ECO:0000256" key="8">
    <source>
        <dbReference type="ARBA" id="ARBA00022884"/>
    </source>
</evidence>
<gene>
    <name evidence="18" type="ORF">RDB_LOCUS58341</name>
</gene>
<keyword evidence="10" id="KW-0342">GTP-binding</keyword>
<feature type="region of interest" description="Disordered" evidence="16">
    <location>
        <begin position="283"/>
        <end position="722"/>
    </location>
</feature>
<evidence type="ECO:0000313" key="18">
    <source>
        <dbReference type="EMBL" id="CAE6445909.1"/>
    </source>
</evidence>
<dbReference type="PANTHER" id="PTHR43381">
    <property type="entry name" value="TRANSLATION INITIATION FACTOR IF-2-RELATED"/>
    <property type="match status" value="1"/>
</dbReference>
<evidence type="ECO:0000256" key="9">
    <source>
        <dbReference type="ARBA" id="ARBA00022917"/>
    </source>
</evidence>
<dbReference type="Proteomes" id="UP000663888">
    <property type="component" value="Unassembled WGS sequence"/>
</dbReference>
<dbReference type="InterPro" id="IPR027417">
    <property type="entry name" value="P-loop_NTPase"/>
</dbReference>
<evidence type="ECO:0000313" key="19">
    <source>
        <dbReference type="Proteomes" id="UP000663888"/>
    </source>
</evidence>
<keyword evidence="9" id="KW-0648">Protein biosynthesis</keyword>
<dbReference type="GO" id="GO:0005739">
    <property type="term" value="C:mitochondrion"/>
    <property type="evidence" value="ECO:0007669"/>
    <property type="project" value="TreeGrafter"/>
</dbReference>
<dbReference type="InterPro" id="IPR055264">
    <property type="entry name" value="BOD1/SHG1_dom"/>
</dbReference>
<proteinExistence type="inferred from homology"/>
<evidence type="ECO:0000256" key="5">
    <source>
        <dbReference type="ARBA" id="ARBA00022540"/>
    </source>
</evidence>
<dbReference type="GO" id="GO:0005525">
    <property type="term" value="F:GTP binding"/>
    <property type="evidence" value="ECO:0007669"/>
    <property type="project" value="UniProtKB-KW"/>
</dbReference>
<dbReference type="GO" id="GO:0003924">
    <property type="term" value="F:GTPase activity"/>
    <property type="evidence" value="ECO:0007669"/>
    <property type="project" value="InterPro"/>
</dbReference>
<feature type="compositionally biased region" description="Basic residues" evidence="16">
    <location>
        <begin position="478"/>
        <end position="488"/>
    </location>
</feature>
<comment type="subcellular location">
    <subcellularLocation>
        <location evidence="1">Nucleus</location>
        <location evidence="1">Nucleolus</location>
    </subcellularLocation>
</comment>
<feature type="compositionally biased region" description="Acidic residues" evidence="16">
    <location>
        <begin position="326"/>
        <end position="335"/>
    </location>
</feature>
<dbReference type="FunFam" id="2.40.30.10:FF:000026">
    <property type="entry name" value="Eukaryotic translation initiation factor 5B"/>
    <property type="match status" value="1"/>
</dbReference>
<keyword evidence="8 15" id="KW-0694">RNA-binding</keyword>
<dbReference type="SMART" id="SM00363">
    <property type="entry name" value="S4"/>
    <property type="match status" value="1"/>
</dbReference>
<evidence type="ECO:0000256" key="7">
    <source>
        <dbReference type="ARBA" id="ARBA00022741"/>
    </source>
</evidence>
<keyword evidence="5" id="KW-0396">Initiation factor</keyword>
<dbReference type="CDD" id="cd00165">
    <property type="entry name" value="S4"/>
    <property type="match status" value="1"/>
</dbReference>
<dbReference type="InterPro" id="IPR015760">
    <property type="entry name" value="TIF_IF2"/>
</dbReference>
<evidence type="ECO:0000256" key="6">
    <source>
        <dbReference type="ARBA" id="ARBA00022730"/>
    </source>
</evidence>
<dbReference type="InterPro" id="IPR005225">
    <property type="entry name" value="Small_GTP-bd"/>
</dbReference>
<evidence type="ECO:0000256" key="3">
    <source>
        <dbReference type="ARBA" id="ARBA00007733"/>
    </source>
</evidence>
<feature type="compositionally biased region" description="Basic residues" evidence="16">
    <location>
        <begin position="339"/>
        <end position="352"/>
    </location>
</feature>
<dbReference type="FunFam" id="3.40.50.10050:FF:000002">
    <property type="entry name" value="Eukaryotic translation initiation factor 5B"/>
    <property type="match status" value="1"/>
</dbReference>
<keyword evidence="4" id="KW-0690">Ribosome biogenesis</keyword>
<keyword evidence="12" id="KW-0687">Ribonucleoprotein</keyword>
<dbReference type="InterPro" id="IPR002942">
    <property type="entry name" value="S4_RNA-bd"/>
</dbReference>
<evidence type="ECO:0000256" key="4">
    <source>
        <dbReference type="ARBA" id="ARBA00022517"/>
    </source>
</evidence>
<keyword evidence="6" id="KW-0699">rRNA-binding</keyword>
<dbReference type="GO" id="GO:0042254">
    <property type="term" value="P:ribosome biogenesis"/>
    <property type="evidence" value="ECO:0007669"/>
    <property type="project" value="UniProtKB-KW"/>
</dbReference>
<feature type="compositionally biased region" description="Acidic residues" evidence="16">
    <location>
        <begin position="461"/>
        <end position="471"/>
    </location>
</feature>
<feature type="compositionally biased region" description="Polar residues" evidence="16">
    <location>
        <begin position="236"/>
        <end position="249"/>
    </location>
</feature>
<reference evidence="18" key="1">
    <citation type="submission" date="2021-01" db="EMBL/GenBank/DDBJ databases">
        <authorList>
            <person name="Kaushik A."/>
        </authorList>
    </citation>
    <scope>NUCLEOTIDE SEQUENCE</scope>
    <source>
        <strain evidence="18">AG4-R118</strain>
    </source>
</reference>
<feature type="compositionally biased region" description="Low complexity" evidence="16">
    <location>
        <begin position="634"/>
        <end position="657"/>
    </location>
</feature>
<accession>A0A8H3GBX8</accession>
<dbReference type="Pfam" id="PF00163">
    <property type="entry name" value="Ribosomal_S4"/>
    <property type="match status" value="1"/>
</dbReference>
<feature type="compositionally biased region" description="Pro residues" evidence="16">
    <location>
        <begin position="135"/>
        <end position="163"/>
    </location>
</feature>
<dbReference type="InterPro" id="IPR036986">
    <property type="entry name" value="S4_RNA-bd_sf"/>
</dbReference>
<dbReference type="InterPro" id="IPR001912">
    <property type="entry name" value="Ribosomal_uS4_N"/>
</dbReference>
<dbReference type="PROSITE" id="PS51722">
    <property type="entry name" value="G_TR_2"/>
    <property type="match status" value="1"/>
</dbReference>
<dbReference type="Pfam" id="PF05205">
    <property type="entry name" value="COMPASS-Shg1"/>
    <property type="match status" value="1"/>
</dbReference>
<dbReference type="Pfam" id="PF00009">
    <property type="entry name" value="GTP_EFTU"/>
    <property type="match status" value="1"/>
</dbReference>
<feature type="compositionally biased region" description="Acidic residues" evidence="16">
    <location>
        <begin position="387"/>
        <end position="397"/>
    </location>
</feature>
<dbReference type="FunFam" id="3.40.50.300:FF:000112">
    <property type="entry name" value="Eukaryotic translation initiation factor 5B"/>
    <property type="match status" value="1"/>
</dbReference>
<dbReference type="Pfam" id="PF11987">
    <property type="entry name" value="IF-2"/>
    <property type="match status" value="1"/>
</dbReference>
<dbReference type="SUPFAM" id="SSF52540">
    <property type="entry name" value="P-loop containing nucleoside triphosphate hydrolases"/>
    <property type="match status" value="1"/>
</dbReference>
<dbReference type="GO" id="GO:0005730">
    <property type="term" value="C:nucleolus"/>
    <property type="evidence" value="ECO:0007669"/>
    <property type="project" value="UniProtKB-SubCell"/>
</dbReference>
<dbReference type="CDD" id="cd03703">
    <property type="entry name" value="aeIF5B_II"/>
    <property type="match status" value="1"/>
</dbReference>
<sequence>MPITTPQQLVDEYKRSGAFDLLRKRLLTEFQNTKSHEKFLERVDDIARDKLKDDVHLAYKKRDKLHEETMIELERYPLWERALNDTKSEILDRRPFFLAVDDDLDRLLQTEKRNMQARGVPIIWRPGSGLKSSTPQPPVEPPPPPPPPPSGTPPPPPPGIPPPVQYQYQYPLWGYTGNAPYHGYMGYGPYNYSYGHNPHMYAYPETYRTKMPPKGKGKKGKKQDDDEYWDKVGETVDSNPLASTSTNDNAPAKPSGFGALDVADLGVDEEEDFGGLMSAIKASTGKKKDKKKNKKGADPVDDDAPATARGDEAATNDAPKAPVEMTAEDLADEEWGPVKGKKDKGKKGKKKGAKAEEKDEDEDEPAAAEATAAETKPAPVEAPVEVDGGDDEQGDAEEGGKILTKKEKEKLKKEKEKAKKKAQAAKKKAVAAGGEEPSPAPAPAPAPEPEPAAPAPKEGEEKEDDEEDEGGDAGGGASKKKKKKKKPVEKKEPEPKKKGGAGIAALRALMEKQKQAEEEARRKEEEEQRRYYRRIEEEERKREEEEKKKEEEKQRRKEKEKAKREQLKKEGKLLTAKQKAEKQAAEIRRQALLQSGVKIEGLQGGSGTGSTPKKMVYGSKKKKPAPGPKDSSTVASSERAPSPAPESTPASPAVAPVNAGAKDDWDASSEEEPPAAGAKPLNAPDIKDDWDASSEEETAPSKPETKDEAPEKSAPGKTKLLDKIRQTNVQEGEAGGITQQIGATYFPVEAIKQKTAVLNTDGSFDYKVPGLLIIDTPGHESFTNLRTRGSSLCNIAILVVDIMHGLEAQTLESLRLLRDKKTPFIVALNKIDRLYGWEATPNNSFLDSLAKQKPAVQREFEHRLKTTMLAFSEQGLNSVPYYENKNFARNVSLVPTSAITGEGVPDMIMLVVKLTQERMAESLMYISELECTVLEVKVIEGLGTTIDVVLSNGYLREGDKIVPLREMRIKSAYVHHKEVKAALGVKISAPDLEKAIAGSRLLVVGPDDDEDDLKDEIMSDLTTLLNSIDKSGRGVCVQASTLGSLEALLDFLRASQIPVSGINIGPVHKKDVMRSATMLEKAKELACILCFDVTVDKEAEKLAEDLGIRLFKADIIYHLFDAFTAYNAEIMEAKRRDAAPIAVWPCRLKILACFTKRDPIILGCDILDGSLRVGTPLCVVKTDPSGKKEIISLGKVTSLEINHKPFEVVKKSQVGAGVAVKIEHAVYESAKMFGRHFDDKDEVYSMISRQSIDVLKETFRKDVSMEEWQLIKALKTLKHHEKKLLKKVDFLNWKSDANHREMKVMRRYHVQDREDYTKYARLVGSVRQMAHRLSLLPVQDPFRHRMEDQLLNKMYDMGVLNLGTKLSDIEAKVTVSSFCRRRLAVIVCRSKMAETVSAAVKFIEQGHVRVGPDTITDPAFLVTRHMEDYVTWVDTSKVKRTVMQYNDELDDFDML</sequence>
<feature type="compositionally biased region" description="Basic and acidic residues" evidence="16">
    <location>
        <begin position="398"/>
        <end position="417"/>
    </location>
</feature>
<evidence type="ECO:0000256" key="2">
    <source>
        <dbReference type="ARBA" id="ARBA00007465"/>
    </source>
</evidence>
<dbReference type="Gene3D" id="3.40.50.10050">
    <property type="entry name" value="Translation initiation factor IF- 2, domain 3"/>
    <property type="match status" value="1"/>
</dbReference>
<evidence type="ECO:0000256" key="11">
    <source>
        <dbReference type="ARBA" id="ARBA00023242"/>
    </source>
</evidence>
<evidence type="ECO:0000256" key="1">
    <source>
        <dbReference type="ARBA" id="ARBA00004604"/>
    </source>
</evidence>
<dbReference type="Pfam" id="PF01479">
    <property type="entry name" value="S4"/>
    <property type="match status" value="1"/>
</dbReference>
<comment type="similarity">
    <text evidence="3">Belongs to the TRAFAC class translation factor GTPase superfamily. Classic translation factor GTPase family. IF-2 subfamily.</text>
</comment>
<keyword evidence="11" id="KW-0539">Nucleus</keyword>
<dbReference type="FunFam" id="3.10.290.10:FF:000006">
    <property type="entry name" value="U3 small nucleolar ribonucleoprotein IMP3"/>
    <property type="match status" value="1"/>
</dbReference>
<feature type="compositionally biased region" description="Pro residues" evidence="16">
    <location>
        <begin position="438"/>
        <end position="454"/>
    </location>
</feature>
<feature type="compositionally biased region" description="Basic residues" evidence="16">
    <location>
        <begin position="418"/>
        <end position="429"/>
    </location>
</feature>
<dbReference type="GO" id="GO:0019843">
    <property type="term" value="F:rRNA binding"/>
    <property type="evidence" value="ECO:0007669"/>
    <property type="project" value="UniProtKB-KW"/>
</dbReference>
<evidence type="ECO:0000256" key="10">
    <source>
        <dbReference type="ARBA" id="ARBA00023134"/>
    </source>
</evidence>
<organism evidence="18 19">
    <name type="scientific">Rhizoctonia solani</name>
    <dbReference type="NCBI Taxonomy" id="456999"/>
    <lineage>
        <taxon>Eukaryota</taxon>
        <taxon>Fungi</taxon>
        <taxon>Dikarya</taxon>
        <taxon>Basidiomycota</taxon>
        <taxon>Agaricomycotina</taxon>
        <taxon>Agaricomycetes</taxon>
        <taxon>Cantharellales</taxon>
        <taxon>Ceratobasidiaceae</taxon>
        <taxon>Rhizoctonia</taxon>
    </lineage>
</organism>
<dbReference type="InterPro" id="IPR009000">
    <property type="entry name" value="Transl_B-barrel_sf"/>
</dbReference>
<dbReference type="InterPro" id="IPR000795">
    <property type="entry name" value="T_Tr_GTP-bd_dom"/>
</dbReference>
<dbReference type="GO" id="GO:0003743">
    <property type="term" value="F:translation initiation factor activity"/>
    <property type="evidence" value="ECO:0007669"/>
    <property type="project" value="UniProtKB-KW"/>
</dbReference>
<name>A0A8H3GBX8_9AGAM</name>
<evidence type="ECO:0000256" key="15">
    <source>
        <dbReference type="PROSITE-ProRule" id="PRU00182"/>
    </source>
</evidence>
<dbReference type="NCBIfam" id="NF003078">
    <property type="entry name" value="PRK04004.1"/>
    <property type="match status" value="1"/>
</dbReference>
<dbReference type="PANTHER" id="PTHR43381:SF4">
    <property type="entry name" value="EUKARYOTIC TRANSLATION INITIATION FACTOR 5B"/>
    <property type="match status" value="1"/>
</dbReference>
<dbReference type="EMBL" id="CAJMWX010001030">
    <property type="protein sequence ID" value="CAE6445909.1"/>
    <property type="molecule type" value="Genomic_DNA"/>
</dbReference>
<evidence type="ECO:0000256" key="12">
    <source>
        <dbReference type="ARBA" id="ARBA00023274"/>
    </source>
</evidence>
<dbReference type="SMART" id="SM01390">
    <property type="entry name" value="Ribosomal_S4"/>
    <property type="match status" value="1"/>
</dbReference>
<comment type="similarity">
    <text evidence="2">Belongs to the universal ribosomal protein uS4 family.</text>
</comment>
<evidence type="ECO:0000256" key="16">
    <source>
        <dbReference type="SAM" id="MobiDB-lite"/>
    </source>
</evidence>
<dbReference type="SUPFAM" id="SSF52156">
    <property type="entry name" value="Initiation factor IF2/eIF5b, domain 3"/>
    <property type="match status" value="1"/>
</dbReference>
<protein>
    <recommendedName>
        <fullName evidence="13">U3 small nucleolar ribonucleoprotein protein IMP3</fullName>
    </recommendedName>
    <alternativeName>
        <fullName evidence="14">U3 small nucleolar ribonucleoprotein protein imp3</fullName>
    </alternativeName>
</protein>
<dbReference type="Gene3D" id="3.40.50.300">
    <property type="entry name" value="P-loop containing nucleotide triphosphate hydrolases"/>
    <property type="match status" value="1"/>
</dbReference>
<dbReference type="Gene3D" id="2.40.30.10">
    <property type="entry name" value="Translation factors"/>
    <property type="match status" value="3"/>
</dbReference>
<dbReference type="InterPro" id="IPR023115">
    <property type="entry name" value="TIF_IF2_dom3"/>
</dbReference>
<dbReference type="GO" id="GO:1990904">
    <property type="term" value="C:ribonucleoprotein complex"/>
    <property type="evidence" value="ECO:0007669"/>
    <property type="project" value="UniProtKB-KW"/>
</dbReference>
<dbReference type="Gene3D" id="3.10.290.10">
    <property type="entry name" value="RNA-binding S4 domain"/>
    <property type="match status" value="1"/>
</dbReference>
<dbReference type="CDD" id="cd01887">
    <property type="entry name" value="IF2_eIF5B"/>
    <property type="match status" value="1"/>
</dbReference>
<feature type="region of interest" description="Disordered" evidence="16">
    <location>
        <begin position="236"/>
        <end position="255"/>
    </location>
</feature>
<dbReference type="InterPro" id="IPR036925">
    <property type="entry name" value="TIF_IF2_dom3_sf"/>
</dbReference>
<dbReference type="PROSITE" id="PS50889">
    <property type="entry name" value="S4"/>
    <property type="match status" value="1"/>
</dbReference>
<dbReference type="SUPFAM" id="SSF55174">
    <property type="entry name" value="Alpha-L RNA-binding motif"/>
    <property type="match status" value="1"/>
</dbReference>
<evidence type="ECO:0000259" key="17">
    <source>
        <dbReference type="PROSITE" id="PS51722"/>
    </source>
</evidence>
<feature type="domain" description="Tr-type G" evidence="17">
    <location>
        <begin position="716"/>
        <end position="923"/>
    </location>
</feature>